<name>A0ABU6F8I2_9ACTN</name>
<accession>A0ABU6F8I2</accession>
<evidence type="ECO:0000313" key="2">
    <source>
        <dbReference type="Proteomes" id="UP001354931"/>
    </source>
</evidence>
<dbReference type="Proteomes" id="UP001354931">
    <property type="component" value="Unassembled WGS sequence"/>
</dbReference>
<proteinExistence type="predicted"/>
<gene>
    <name evidence="1" type="ORF">OKJ99_16860</name>
</gene>
<dbReference type="RefSeq" id="WP_326017078.1">
    <property type="nucleotide sequence ID" value="NZ_JAOZYC010000111.1"/>
</dbReference>
<dbReference type="Pfam" id="PF19953">
    <property type="entry name" value="EACC1"/>
    <property type="match status" value="1"/>
</dbReference>
<protein>
    <submittedName>
        <fullName evidence="1">Uncharacterized protein</fullName>
    </submittedName>
</protein>
<comment type="caution">
    <text evidence="1">The sequence shown here is derived from an EMBL/GenBank/DDBJ whole genome shotgun (WGS) entry which is preliminary data.</text>
</comment>
<dbReference type="EMBL" id="JAOZYC010000111">
    <property type="protein sequence ID" value="MEB8339166.1"/>
    <property type="molecule type" value="Genomic_DNA"/>
</dbReference>
<evidence type="ECO:0000313" key="1">
    <source>
        <dbReference type="EMBL" id="MEB8339166.1"/>
    </source>
</evidence>
<organism evidence="1 2">
    <name type="scientific">Streptomyces endophyticus</name>
    <dbReference type="NCBI Taxonomy" id="714166"/>
    <lineage>
        <taxon>Bacteria</taxon>
        <taxon>Bacillati</taxon>
        <taxon>Actinomycetota</taxon>
        <taxon>Actinomycetes</taxon>
        <taxon>Kitasatosporales</taxon>
        <taxon>Streptomycetaceae</taxon>
        <taxon>Streptomyces</taxon>
    </lineage>
</organism>
<dbReference type="InterPro" id="IPR045428">
    <property type="entry name" value="EACC1"/>
</dbReference>
<reference evidence="1 2" key="1">
    <citation type="submission" date="2022-10" db="EMBL/GenBank/DDBJ databases">
        <authorList>
            <person name="Xie J."/>
            <person name="Shen N."/>
        </authorList>
    </citation>
    <scope>NUCLEOTIDE SEQUENCE [LARGE SCALE GENOMIC DNA]</scope>
    <source>
        <strain evidence="1 2">YIM65594</strain>
    </source>
</reference>
<sequence length="124" mass="13678">MEIRFSAPQGEAGEVGDKELRLLRDWLEEDDQLRSAGVRIEGAYQDRPGAMGDLLEWFGVACGAASLAIEVTHSVRGWWRSRGHEGELTFVVRGEDVERIGGLLRDIGLREGGRADEGDDGDPR</sequence>
<keyword evidence="2" id="KW-1185">Reference proteome</keyword>